<proteinExistence type="predicted"/>
<dbReference type="PATRIC" id="fig|1184267.3.peg.398"/>
<feature type="signal peptide" evidence="2">
    <location>
        <begin position="1"/>
        <end position="20"/>
    </location>
</feature>
<dbReference type="EMBL" id="CP003537">
    <property type="protein sequence ID" value="AGH94615.1"/>
    <property type="molecule type" value="Genomic_DNA"/>
</dbReference>
<dbReference type="AlphaFoldDB" id="M4V844"/>
<evidence type="ECO:0000313" key="3">
    <source>
        <dbReference type="EMBL" id="AGH94615.1"/>
    </source>
</evidence>
<name>M4V844_9BACT</name>
<dbReference type="RefSeq" id="WP_015469105.1">
    <property type="nucleotide sequence ID" value="NC_020813.1"/>
</dbReference>
<evidence type="ECO:0008006" key="5">
    <source>
        <dbReference type="Google" id="ProtNLM"/>
    </source>
</evidence>
<dbReference type="PROSITE" id="PS51257">
    <property type="entry name" value="PROKAR_LIPOPROTEIN"/>
    <property type="match status" value="1"/>
</dbReference>
<dbReference type="Proteomes" id="UP000012040">
    <property type="component" value="Chromosome"/>
</dbReference>
<dbReference type="HOGENOM" id="CLU_720922_0_0_7"/>
<accession>M4V844</accession>
<feature type="chain" id="PRO_5004059948" description="Lipoprotein" evidence="2">
    <location>
        <begin position="21"/>
        <end position="383"/>
    </location>
</feature>
<evidence type="ECO:0000313" key="4">
    <source>
        <dbReference type="Proteomes" id="UP000012040"/>
    </source>
</evidence>
<keyword evidence="4" id="KW-1185">Reference proteome</keyword>
<protein>
    <recommendedName>
        <fullName evidence="5">Lipoprotein</fullName>
    </recommendedName>
</protein>
<feature type="region of interest" description="Disordered" evidence="1">
    <location>
        <begin position="126"/>
        <end position="152"/>
    </location>
</feature>
<evidence type="ECO:0000256" key="1">
    <source>
        <dbReference type="SAM" id="MobiDB-lite"/>
    </source>
</evidence>
<reference evidence="3 4" key="1">
    <citation type="journal article" date="2013" name="ISME J.">
        <title>By their genes ye shall know them: genomic signatures of predatory bacteria.</title>
        <authorList>
            <person name="Pasternak Z."/>
            <person name="Pietrokovski S."/>
            <person name="Rotem O."/>
            <person name="Gophna U."/>
            <person name="Lurie-Weinberger M.N."/>
            <person name="Jurkevitch E."/>
        </authorList>
    </citation>
    <scope>NUCLEOTIDE SEQUENCE [LARGE SCALE GENOMIC DNA]</scope>
    <source>
        <strain evidence="3 4">JSS</strain>
    </source>
</reference>
<evidence type="ECO:0000256" key="2">
    <source>
        <dbReference type="SAM" id="SignalP"/>
    </source>
</evidence>
<gene>
    <name evidence="3" type="ORF">A11Q_395</name>
</gene>
<keyword evidence="2" id="KW-0732">Signal</keyword>
<feature type="compositionally biased region" description="Low complexity" evidence="1">
    <location>
        <begin position="133"/>
        <end position="152"/>
    </location>
</feature>
<sequence length="383" mass="41655">MKHKLVTQAVLMLSLGFLTACPPNNRNDNNNSAVQQGRIMSQDANSFCDLNNGTLTCYGVNQMTGNRCSTLSKSYNPNDRINLCSQIYQLRSENSSMSFGNTGCVVDGAINSTIAQYCEGVTDQWGQNLPGSNNPMDPNNPQNPTNPMNPNQPGMDMGYVSLQCDFEAQRTSSRRWFNSNVSIPKTTALITMSSTSQQRVDLRRKFLGLDVGKFGNLSMTYKPARGQSTDAQIELRSEGMKVSDESVRIVKTGSASRGVQLEALAEGLYMKISCRNSNQAQPRQGGSAPINGRNLVCVGESKIIGTPREEIEFITPLNSIANGQEFQISQAVSAKLNGSDITYTAVLDRDFGPTLVTTSSLRSAAVLKANDRVARIDVTCTVQ</sequence>
<organism evidence="3 4">
    <name type="scientific">Pseudobdellovibrio exovorus JSS</name>
    <dbReference type="NCBI Taxonomy" id="1184267"/>
    <lineage>
        <taxon>Bacteria</taxon>
        <taxon>Pseudomonadati</taxon>
        <taxon>Bdellovibrionota</taxon>
        <taxon>Bdellovibrionia</taxon>
        <taxon>Bdellovibrionales</taxon>
        <taxon>Pseudobdellovibrionaceae</taxon>
        <taxon>Pseudobdellovibrio</taxon>
    </lineage>
</organism>
<dbReference type="STRING" id="1184267.A11Q_395"/>
<dbReference type="KEGG" id="bex:A11Q_395"/>